<protein>
    <submittedName>
        <fullName evidence="1">Uncharacterized protein</fullName>
    </submittedName>
</protein>
<reference evidence="1" key="1">
    <citation type="submission" date="2021-10" db="EMBL/GenBank/DDBJ databases">
        <title>Psilocybe cubensis genome.</title>
        <authorList>
            <person name="Mckernan K.J."/>
            <person name="Crawford S."/>
            <person name="Trippe A."/>
            <person name="Kane L.T."/>
            <person name="Mclaughlin S."/>
        </authorList>
    </citation>
    <scope>NUCLEOTIDE SEQUENCE</scope>
    <source>
        <strain evidence="1">MGC-MH-2018</strain>
    </source>
</reference>
<accession>A0ACB8GTR8</accession>
<dbReference type="Proteomes" id="UP000664032">
    <property type="component" value="Unassembled WGS sequence"/>
</dbReference>
<dbReference type="EMBL" id="JAFIQS020000008">
    <property type="protein sequence ID" value="KAH9478822.1"/>
    <property type="molecule type" value="Genomic_DNA"/>
</dbReference>
<name>A0ACB8GTR8_PSICU</name>
<evidence type="ECO:0000313" key="1">
    <source>
        <dbReference type="EMBL" id="KAH9478822.1"/>
    </source>
</evidence>
<comment type="caution">
    <text evidence="1">The sequence shown here is derived from an EMBL/GenBank/DDBJ whole genome shotgun (WGS) entry which is preliminary data.</text>
</comment>
<sequence>MELTSSGATGKAAWISSGLKLEQAQLELRSHVRKLGTHPSTAQQLDLVNKCRSMRTRVEAFSRTALTFLGEEALESIQEVNTPVLNNKVSNDEIANIGNVNIIRADPERQPLPFLSALLDDYFQDLEEGMAHQLKGLQKLKLHIRQGHAEDCLEAVRSALIQLSWQYKYQVRMADLVYTGTRAWDGVKLLNASWKLHKKIYNANWIAMIRIAGHSEEDIMQIRREFPTTMSLPCIFNPPTKDEHYLLSYDERRALAKLHVHLCGAWIQTGYRLLLSSASSVPLDTLARWLSLLEREACWSAEEDNNILKSTKPWGYWWEPGHKANEDWKVSDITIESQVREFWNKIVLPRYAEELKLSKKGGPSESAAQTHSAAPAAAQHSERPTPGANYPNQPSADALHPI</sequence>
<proteinExistence type="predicted"/>
<gene>
    <name evidence="1" type="ORF">JR316_0009284</name>
</gene>
<keyword evidence="2" id="KW-1185">Reference proteome</keyword>
<evidence type="ECO:0000313" key="2">
    <source>
        <dbReference type="Proteomes" id="UP000664032"/>
    </source>
</evidence>
<organism evidence="1 2">
    <name type="scientific">Psilocybe cubensis</name>
    <name type="common">Psychedelic mushroom</name>
    <name type="synonym">Stropharia cubensis</name>
    <dbReference type="NCBI Taxonomy" id="181762"/>
    <lineage>
        <taxon>Eukaryota</taxon>
        <taxon>Fungi</taxon>
        <taxon>Dikarya</taxon>
        <taxon>Basidiomycota</taxon>
        <taxon>Agaricomycotina</taxon>
        <taxon>Agaricomycetes</taxon>
        <taxon>Agaricomycetidae</taxon>
        <taxon>Agaricales</taxon>
        <taxon>Agaricineae</taxon>
        <taxon>Strophariaceae</taxon>
        <taxon>Psilocybe</taxon>
    </lineage>
</organism>